<comment type="pathway">
    <text evidence="5">Amino-acid biosynthesis; ergothioneine biosynthesis.</text>
</comment>
<dbReference type="InterPro" id="IPR017809">
    <property type="entry name" value="EgtA_Actinobacteria"/>
</dbReference>
<proteinExistence type="inferred from homology"/>
<dbReference type="Gene3D" id="3.30.590.20">
    <property type="match status" value="1"/>
</dbReference>
<dbReference type="Proteomes" id="UP000503540">
    <property type="component" value="Chromosome"/>
</dbReference>
<dbReference type="AlphaFoldDB" id="A0A6G9YQY4"/>
<dbReference type="InterPro" id="IPR035434">
    <property type="entry name" value="GCL_bact_plant"/>
</dbReference>
<protein>
    <recommendedName>
        <fullName evidence="5">Glutamate--cysteine ligase EgtA</fullName>
        <ecNumber evidence="5">6.3.2.2</ecNumber>
    </recommendedName>
    <alternativeName>
        <fullName evidence="5">Gamma-glutamylcysteine synthase</fullName>
        <shortName evidence="5">GCS</shortName>
        <shortName evidence="5">Gamma-ECS</shortName>
    </alternativeName>
</protein>
<sequence length="520" mass="54693">MEVGMAVALEHPESVENAVELGELSSRAAAEAYIGKICFKQGPPALIGAELEWLTVQGERSAAGPSAAPRPQLTVLADALGPYAPRSIAPDSPALPLPGGSRVTIEPGGQIELSSAPYATAARLCDELRADARMLRALLESRSIRTVSGAADADRRARRLLRLPRYRAMEQAFAGIGPFGKLMMCNTAATQVSVDAGADRGDIAARWVALYAMGPALLAAFACSPALHGAPAGDWVSQRMRAWLRLDPARTRPPVHEWLDPVASYGRWALDVPLLCVRRPDGPPGDWAAPPGATFADWLSGALDDEIGRRPDAGDLDYHLTTLFPPVRASGHLEIRYLDAQPGDDWTVPIHVFDALLSSPAVVAEATAVAAPVAGRWLDAARNGLADSQIRAVAVALLTLAADHARGSTSATEIGAAIRRCSSGRTPVEESATRTTSSGGGRVLSGERPASTDARAPSDDGVPSTRDQASHRPAPSDSGRVVSGERPAHTDARAPSGGVPSIRDQMSHEPAPSVSGRYRR</sequence>
<keyword evidence="8" id="KW-1185">Reference proteome</keyword>
<feature type="region of interest" description="Disordered" evidence="6">
    <location>
        <begin position="422"/>
        <end position="520"/>
    </location>
</feature>
<dbReference type="SUPFAM" id="SSF55931">
    <property type="entry name" value="Glutamine synthetase/guanido kinase"/>
    <property type="match status" value="1"/>
</dbReference>
<dbReference type="UniPathway" id="UPA01014"/>
<dbReference type="GO" id="GO:0004357">
    <property type="term" value="F:glutamate-cysteine ligase activity"/>
    <property type="evidence" value="ECO:0007669"/>
    <property type="project" value="UniProtKB-UniRule"/>
</dbReference>
<dbReference type="GO" id="GO:0052699">
    <property type="term" value="P:ergothioneine biosynthetic process"/>
    <property type="evidence" value="ECO:0007669"/>
    <property type="project" value="UniProtKB-UniRule"/>
</dbReference>
<dbReference type="KEGG" id="nah:F5544_39505"/>
<organism evidence="7 8">
    <name type="scientific">Nocardia arthritidis</name>
    <dbReference type="NCBI Taxonomy" id="228602"/>
    <lineage>
        <taxon>Bacteria</taxon>
        <taxon>Bacillati</taxon>
        <taxon>Actinomycetota</taxon>
        <taxon>Actinomycetes</taxon>
        <taxon>Mycobacteriales</taxon>
        <taxon>Nocardiaceae</taxon>
        <taxon>Nocardia</taxon>
    </lineage>
</organism>
<evidence type="ECO:0000313" key="8">
    <source>
        <dbReference type="Proteomes" id="UP000503540"/>
    </source>
</evidence>
<dbReference type="PANTHER" id="PTHR34378:SF1">
    <property type="entry name" value="GLUTAMATE--CYSTEINE LIGASE, CHLOROPLASTIC"/>
    <property type="match status" value="1"/>
</dbReference>
<dbReference type="HAMAP" id="MF_02034">
    <property type="entry name" value="EgtA"/>
    <property type="match status" value="1"/>
</dbReference>
<dbReference type="PIRSF" id="PIRSF017901">
    <property type="entry name" value="GCL"/>
    <property type="match status" value="1"/>
</dbReference>
<reference evidence="7 8" key="1">
    <citation type="journal article" date="2019" name="ACS Chem. Biol.">
        <title>Identification and Mobilization of a Cryptic Antibiotic Biosynthesis Gene Locus from a Human-Pathogenic Nocardia Isolate.</title>
        <authorList>
            <person name="Herisse M."/>
            <person name="Ishida K."/>
            <person name="Porter J.L."/>
            <person name="Howden B."/>
            <person name="Hertweck C."/>
            <person name="Stinear T.P."/>
            <person name="Pidot S.J."/>
        </authorList>
    </citation>
    <scope>NUCLEOTIDE SEQUENCE [LARGE SCALE GENOMIC DNA]</scope>
    <source>
        <strain evidence="7 8">AUSMDU00012717</strain>
    </source>
</reference>
<gene>
    <name evidence="5 7" type="primary">egtA</name>
    <name evidence="7" type="ORF">F5544_39505</name>
</gene>
<keyword evidence="3 5" id="KW-0067">ATP-binding</keyword>
<dbReference type="PANTHER" id="PTHR34378">
    <property type="entry name" value="GLUTAMATE--CYSTEINE LIGASE, CHLOROPLASTIC"/>
    <property type="match status" value="1"/>
</dbReference>
<dbReference type="NCBIfam" id="TIGR03444">
    <property type="entry name" value="EgtA_Cys_ligase"/>
    <property type="match status" value="1"/>
</dbReference>
<evidence type="ECO:0000256" key="6">
    <source>
        <dbReference type="SAM" id="MobiDB-lite"/>
    </source>
</evidence>
<evidence type="ECO:0000256" key="3">
    <source>
        <dbReference type="ARBA" id="ARBA00022840"/>
    </source>
</evidence>
<dbReference type="InterPro" id="IPR014746">
    <property type="entry name" value="Gln_synth/guanido_kin_cat_dom"/>
</dbReference>
<dbReference type="GO" id="GO:0005524">
    <property type="term" value="F:ATP binding"/>
    <property type="evidence" value="ECO:0007669"/>
    <property type="project" value="UniProtKB-UniRule"/>
</dbReference>
<dbReference type="GO" id="GO:0006750">
    <property type="term" value="P:glutathione biosynthetic process"/>
    <property type="evidence" value="ECO:0007669"/>
    <property type="project" value="InterPro"/>
</dbReference>
<evidence type="ECO:0000313" key="7">
    <source>
        <dbReference type="EMBL" id="QIS15719.1"/>
    </source>
</evidence>
<dbReference type="EMBL" id="CP046172">
    <property type="protein sequence ID" value="QIS15719.1"/>
    <property type="molecule type" value="Genomic_DNA"/>
</dbReference>
<comment type="similarity">
    <text evidence="5">Belongs to the glutamate--cysteine ligase type 2 family. EgtA subfamily.</text>
</comment>
<accession>A0A6G9YQY4</accession>
<keyword evidence="2 5" id="KW-0547">Nucleotide-binding</keyword>
<dbReference type="EC" id="6.3.2.2" evidence="5"/>
<evidence type="ECO:0000256" key="2">
    <source>
        <dbReference type="ARBA" id="ARBA00022741"/>
    </source>
</evidence>
<name>A0A6G9YQY4_9NOCA</name>
<evidence type="ECO:0000256" key="5">
    <source>
        <dbReference type="HAMAP-Rule" id="MF_02034"/>
    </source>
</evidence>
<comment type="catalytic activity">
    <reaction evidence="4 5">
        <text>L-cysteine + L-glutamate + ATP = gamma-L-glutamyl-L-cysteine + ADP + phosphate + H(+)</text>
        <dbReference type="Rhea" id="RHEA:13285"/>
        <dbReference type="ChEBI" id="CHEBI:15378"/>
        <dbReference type="ChEBI" id="CHEBI:29985"/>
        <dbReference type="ChEBI" id="CHEBI:30616"/>
        <dbReference type="ChEBI" id="CHEBI:35235"/>
        <dbReference type="ChEBI" id="CHEBI:43474"/>
        <dbReference type="ChEBI" id="CHEBI:58173"/>
        <dbReference type="ChEBI" id="CHEBI:456216"/>
        <dbReference type="EC" id="6.3.2.2"/>
    </reaction>
</comment>
<dbReference type="InterPro" id="IPR006336">
    <property type="entry name" value="GCS2"/>
</dbReference>
<evidence type="ECO:0000256" key="1">
    <source>
        <dbReference type="ARBA" id="ARBA00022598"/>
    </source>
</evidence>
<keyword evidence="1 5" id="KW-0436">Ligase</keyword>
<evidence type="ECO:0000256" key="4">
    <source>
        <dbReference type="ARBA" id="ARBA00048819"/>
    </source>
</evidence>
<dbReference type="Pfam" id="PF04107">
    <property type="entry name" value="GCS2"/>
    <property type="match status" value="1"/>
</dbReference>
<comment type="function">
    <text evidence="5">Catalyzes the synthesis of gamma-glutamylcysteine (gamma-GC). This compound is used as substrate for the biosynthesis of the low-molecular thiol compound ergothioneine.</text>
</comment>